<dbReference type="PANTHER" id="PTHR24291:SF187">
    <property type="entry name" value="CYTOCHROME P450 4AE1-RELATED"/>
    <property type="match status" value="1"/>
</dbReference>
<dbReference type="SUPFAM" id="SSF48264">
    <property type="entry name" value="Cytochrome P450"/>
    <property type="match status" value="1"/>
</dbReference>
<evidence type="ECO:0008006" key="11">
    <source>
        <dbReference type="Google" id="ProtNLM"/>
    </source>
</evidence>
<accession>A0ABQ8T4D2</accession>
<sequence>MPSEKALQENGRKKCMAFLDMLIQSPGDALTDEDIQQEVDTFMFAGHDTTASSLGFTCWLLANHPHVQDAVVMEQRDILGSSDRYATIHELQQMKYLEQVIKESLRLYPSVFLYGRKITHDLRAGNYLFPAGSDVFILAYMLHRDPKYFPDPEKFDPDRFLPENVLNRHPYCYVPFSAGPRNCIGQKFALLEMKALLSQLLRNYQLLPGTTPLSLTNEIVLKSVTGINVLLRHRDNVVL</sequence>
<evidence type="ECO:0000313" key="9">
    <source>
        <dbReference type="EMBL" id="KAJ4441358.1"/>
    </source>
</evidence>
<keyword evidence="7 8" id="KW-0503">Monooxygenase</keyword>
<dbReference type="Pfam" id="PF00067">
    <property type="entry name" value="p450"/>
    <property type="match status" value="1"/>
</dbReference>
<dbReference type="PANTHER" id="PTHR24291">
    <property type="entry name" value="CYTOCHROME P450 FAMILY 4"/>
    <property type="match status" value="1"/>
</dbReference>
<evidence type="ECO:0000256" key="2">
    <source>
        <dbReference type="ARBA" id="ARBA00010617"/>
    </source>
</evidence>
<keyword evidence="10" id="KW-1185">Reference proteome</keyword>
<comment type="cofactor">
    <cofactor evidence="1">
        <name>heme</name>
        <dbReference type="ChEBI" id="CHEBI:30413"/>
    </cofactor>
</comment>
<protein>
    <recommendedName>
        <fullName evidence="11">Cytochrome P450</fullName>
    </recommendedName>
</protein>
<dbReference type="EMBL" id="JAJSOF020000015">
    <property type="protein sequence ID" value="KAJ4441358.1"/>
    <property type="molecule type" value="Genomic_DNA"/>
</dbReference>
<evidence type="ECO:0000256" key="8">
    <source>
        <dbReference type="RuleBase" id="RU000461"/>
    </source>
</evidence>
<comment type="similarity">
    <text evidence="2 8">Belongs to the cytochrome P450 family.</text>
</comment>
<keyword evidence="5 8" id="KW-0560">Oxidoreductase</keyword>
<proteinExistence type="inferred from homology"/>
<dbReference type="Proteomes" id="UP001148838">
    <property type="component" value="Unassembled WGS sequence"/>
</dbReference>
<evidence type="ECO:0000256" key="5">
    <source>
        <dbReference type="ARBA" id="ARBA00023002"/>
    </source>
</evidence>
<keyword evidence="3 8" id="KW-0349">Heme</keyword>
<keyword evidence="6 8" id="KW-0408">Iron</keyword>
<dbReference type="InterPro" id="IPR001128">
    <property type="entry name" value="Cyt_P450"/>
</dbReference>
<organism evidence="9 10">
    <name type="scientific">Periplaneta americana</name>
    <name type="common">American cockroach</name>
    <name type="synonym">Blatta americana</name>
    <dbReference type="NCBI Taxonomy" id="6978"/>
    <lineage>
        <taxon>Eukaryota</taxon>
        <taxon>Metazoa</taxon>
        <taxon>Ecdysozoa</taxon>
        <taxon>Arthropoda</taxon>
        <taxon>Hexapoda</taxon>
        <taxon>Insecta</taxon>
        <taxon>Pterygota</taxon>
        <taxon>Neoptera</taxon>
        <taxon>Polyneoptera</taxon>
        <taxon>Dictyoptera</taxon>
        <taxon>Blattodea</taxon>
        <taxon>Blattoidea</taxon>
        <taxon>Blattidae</taxon>
        <taxon>Blattinae</taxon>
        <taxon>Periplaneta</taxon>
    </lineage>
</organism>
<evidence type="ECO:0000256" key="6">
    <source>
        <dbReference type="ARBA" id="ARBA00023004"/>
    </source>
</evidence>
<dbReference type="InterPro" id="IPR002401">
    <property type="entry name" value="Cyt_P450_E_grp-I"/>
</dbReference>
<name>A0ABQ8T4D2_PERAM</name>
<dbReference type="PRINTS" id="PR00463">
    <property type="entry name" value="EP450I"/>
</dbReference>
<dbReference type="PROSITE" id="PS00086">
    <property type="entry name" value="CYTOCHROME_P450"/>
    <property type="match status" value="1"/>
</dbReference>
<comment type="caution">
    <text evidence="9">The sequence shown here is derived from an EMBL/GenBank/DDBJ whole genome shotgun (WGS) entry which is preliminary data.</text>
</comment>
<evidence type="ECO:0000256" key="4">
    <source>
        <dbReference type="ARBA" id="ARBA00022723"/>
    </source>
</evidence>
<reference evidence="9 10" key="1">
    <citation type="journal article" date="2022" name="Allergy">
        <title>Genome assembly and annotation of Periplaneta americana reveal a comprehensive cockroach allergen profile.</title>
        <authorList>
            <person name="Wang L."/>
            <person name="Xiong Q."/>
            <person name="Saelim N."/>
            <person name="Wang L."/>
            <person name="Nong W."/>
            <person name="Wan A.T."/>
            <person name="Shi M."/>
            <person name="Liu X."/>
            <person name="Cao Q."/>
            <person name="Hui J.H.L."/>
            <person name="Sookrung N."/>
            <person name="Leung T.F."/>
            <person name="Tungtrongchitr A."/>
            <person name="Tsui S.K.W."/>
        </authorList>
    </citation>
    <scope>NUCLEOTIDE SEQUENCE [LARGE SCALE GENOMIC DNA]</scope>
    <source>
        <strain evidence="9">PWHHKU_190912</strain>
    </source>
</reference>
<gene>
    <name evidence="9" type="ORF">ANN_11213</name>
</gene>
<dbReference type="Gene3D" id="1.10.630.10">
    <property type="entry name" value="Cytochrome P450"/>
    <property type="match status" value="1"/>
</dbReference>
<evidence type="ECO:0000256" key="1">
    <source>
        <dbReference type="ARBA" id="ARBA00001971"/>
    </source>
</evidence>
<keyword evidence="4 8" id="KW-0479">Metal-binding</keyword>
<dbReference type="PRINTS" id="PR00385">
    <property type="entry name" value="P450"/>
</dbReference>
<evidence type="ECO:0000313" key="10">
    <source>
        <dbReference type="Proteomes" id="UP001148838"/>
    </source>
</evidence>
<dbReference type="InterPro" id="IPR036396">
    <property type="entry name" value="Cyt_P450_sf"/>
</dbReference>
<evidence type="ECO:0000256" key="7">
    <source>
        <dbReference type="ARBA" id="ARBA00023033"/>
    </source>
</evidence>
<evidence type="ECO:0000256" key="3">
    <source>
        <dbReference type="ARBA" id="ARBA00022617"/>
    </source>
</evidence>
<dbReference type="InterPro" id="IPR017972">
    <property type="entry name" value="Cyt_P450_CS"/>
</dbReference>
<dbReference type="InterPro" id="IPR050196">
    <property type="entry name" value="Cytochrome_P450_Monoox"/>
</dbReference>